<dbReference type="InterPro" id="IPR018959">
    <property type="entry name" value="DUF1989"/>
</dbReference>
<gene>
    <name evidence="2" type="ORF">hbim_05475</name>
</gene>
<accession>A0AAI8TZ47</accession>
<name>A0AAI8TZ47_MYCME</name>
<proteinExistence type="predicted"/>
<feature type="domain" description="DUF1989" evidence="1">
    <location>
        <begin position="2"/>
        <end position="163"/>
    </location>
</feature>
<reference evidence="2" key="1">
    <citation type="submission" date="2023-03" db="EMBL/GenBank/DDBJ databases">
        <title>Draft genome sequence of a Mycolicibacterium mageritense strain H4_3_1 isolated from a hybrid biological-inorganic system reactor.</title>
        <authorList>
            <person name="Feng X."/>
            <person name="Kazama D."/>
            <person name="Sato K."/>
            <person name="Kobayashi H."/>
        </authorList>
    </citation>
    <scope>NUCLEOTIDE SEQUENCE</scope>
    <source>
        <strain evidence="2">H4_3_1</strain>
    </source>
</reference>
<evidence type="ECO:0000259" key="1">
    <source>
        <dbReference type="Pfam" id="PF09347"/>
    </source>
</evidence>
<dbReference type="RefSeq" id="WP_229481329.1">
    <property type="nucleotide sequence ID" value="NZ_BPWM01000056.1"/>
</dbReference>
<evidence type="ECO:0000313" key="2">
    <source>
        <dbReference type="EMBL" id="BDY31519.1"/>
    </source>
</evidence>
<dbReference type="Proteomes" id="UP001241092">
    <property type="component" value="Chromosome"/>
</dbReference>
<sequence length="196" mass="20812">MPAGTGRAVTLRHGDRLRVVDVEGGQVGDVFAFAAGDFSEYLSASHTRTTTGRLFPAVGEQFVTNRRRPILTLAADTSPGIHDMLISACDAERYRALGVSDHRSCAENLRNAVEELGAGVNDVPQPVNVFMNIPVTDGGVLSWLPAVSRAGDAIEFEAVMDCVVVVSACPMDLNGINGHRPTSLALELAPLTERVA</sequence>
<organism evidence="2 3">
    <name type="scientific">Mycolicibacterium mageritense</name>
    <name type="common">Mycobacterium mageritense</name>
    <dbReference type="NCBI Taxonomy" id="53462"/>
    <lineage>
        <taxon>Bacteria</taxon>
        <taxon>Bacillati</taxon>
        <taxon>Actinomycetota</taxon>
        <taxon>Actinomycetes</taxon>
        <taxon>Mycobacteriales</taxon>
        <taxon>Mycobacteriaceae</taxon>
        <taxon>Mycolicibacterium</taxon>
    </lineage>
</organism>
<dbReference type="Pfam" id="PF09347">
    <property type="entry name" value="DUF1989"/>
    <property type="match status" value="1"/>
</dbReference>
<dbReference type="EMBL" id="AP027452">
    <property type="protein sequence ID" value="BDY31519.1"/>
    <property type="molecule type" value="Genomic_DNA"/>
</dbReference>
<evidence type="ECO:0000313" key="3">
    <source>
        <dbReference type="Proteomes" id="UP001241092"/>
    </source>
</evidence>
<protein>
    <recommendedName>
        <fullName evidence="1">DUF1989 domain-containing protein</fullName>
    </recommendedName>
</protein>
<dbReference type="PANTHER" id="PTHR31527">
    <property type="entry name" value="RE64534P"/>
    <property type="match status" value="1"/>
</dbReference>
<dbReference type="AlphaFoldDB" id="A0AAI8TZ47"/>
<dbReference type="PANTHER" id="PTHR31527:SF0">
    <property type="entry name" value="RE64534P"/>
    <property type="match status" value="1"/>
</dbReference>